<organism evidence="3">
    <name type="scientific">mine drainage metagenome</name>
    <dbReference type="NCBI Taxonomy" id="410659"/>
    <lineage>
        <taxon>unclassified sequences</taxon>
        <taxon>metagenomes</taxon>
        <taxon>ecological metagenomes</taxon>
    </lineage>
</organism>
<dbReference type="SUPFAM" id="SSF52402">
    <property type="entry name" value="Adenine nucleotide alpha hydrolases-like"/>
    <property type="match status" value="1"/>
</dbReference>
<dbReference type="CDD" id="cd01714">
    <property type="entry name" value="ETF_beta"/>
    <property type="match status" value="1"/>
</dbReference>
<proteinExistence type="predicted"/>
<dbReference type="PANTHER" id="PTHR21294">
    <property type="entry name" value="ELECTRON TRANSFER FLAVOPROTEIN BETA-SUBUNIT"/>
    <property type="match status" value="1"/>
</dbReference>
<evidence type="ECO:0000256" key="1">
    <source>
        <dbReference type="SAM" id="MobiDB-lite"/>
    </source>
</evidence>
<feature type="compositionally biased region" description="Polar residues" evidence="1">
    <location>
        <begin position="202"/>
        <end position="220"/>
    </location>
</feature>
<dbReference type="PANTHER" id="PTHR21294:SF17">
    <property type="entry name" value="PROTEIN FIXA"/>
    <property type="match status" value="1"/>
</dbReference>
<dbReference type="AlphaFoldDB" id="T1B553"/>
<dbReference type="InterPro" id="IPR033948">
    <property type="entry name" value="ETF_beta_N"/>
</dbReference>
<feature type="region of interest" description="Disordered" evidence="1">
    <location>
        <begin position="202"/>
        <end position="221"/>
    </location>
</feature>
<dbReference type="Gene3D" id="3.40.50.620">
    <property type="entry name" value="HUPs"/>
    <property type="match status" value="1"/>
</dbReference>
<accession>T1B553</accession>
<evidence type="ECO:0000259" key="2">
    <source>
        <dbReference type="SMART" id="SM00893"/>
    </source>
</evidence>
<dbReference type="InterPro" id="IPR014729">
    <property type="entry name" value="Rossmann-like_a/b/a_fold"/>
</dbReference>
<feature type="non-terminal residue" evidence="3">
    <location>
        <position position="235"/>
    </location>
</feature>
<protein>
    <submittedName>
        <fullName evidence="3">Electron transfer flavoprotein, beta subunit</fullName>
    </submittedName>
</protein>
<comment type="caution">
    <text evidence="3">The sequence shown here is derived from an EMBL/GenBank/DDBJ whole genome shotgun (WGS) entry which is preliminary data.</text>
</comment>
<dbReference type="InterPro" id="IPR012255">
    <property type="entry name" value="ETF_b"/>
</dbReference>
<dbReference type="EMBL" id="AUZZ01005881">
    <property type="protein sequence ID" value="EQD48004.1"/>
    <property type="molecule type" value="Genomic_DNA"/>
</dbReference>
<reference evidence="3" key="1">
    <citation type="submission" date="2013-08" db="EMBL/GenBank/DDBJ databases">
        <authorList>
            <person name="Mendez C."/>
            <person name="Richter M."/>
            <person name="Ferrer M."/>
            <person name="Sanchez J."/>
        </authorList>
    </citation>
    <scope>NUCLEOTIDE SEQUENCE</scope>
</reference>
<feature type="domain" description="Electron transfer flavoprotein alpha/beta-subunit N-terminal" evidence="2">
    <location>
        <begin position="22"/>
        <end position="210"/>
    </location>
</feature>
<dbReference type="GO" id="GO:0009055">
    <property type="term" value="F:electron transfer activity"/>
    <property type="evidence" value="ECO:0007669"/>
    <property type="project" value="InterPro"/>
</dbReference>
<gene>
    <name evidence="3" type="ORF">B2A_08183</name>
</gene>
<sequence length="235" mass="25971">MNILVFVKQIPEISKIQFDPATNRIKRDQVPLIINPFDKRAVEEGIRLKEKHGGHVTVVTMGPPSATEVLNSSLRIGADRAILISDPVFAGADTLVTAKVLSAVVRKLKPEIVLLGKYSLDGETSQVPPEVAVMAGYLFKTSVSKIEFVDDRAANVEQELETGFATYRMEIPFLVSVSEKINRARFIKPDIPDMSSQIERWSAQDTGSNVKGSDSPTVVESTERIESFRQVKMLS</sequence>
<dbReference type="Pfam" id="PF01012">
    <property type="entry name" value="ETF"/>
    <property type="match status" value="1"/>
</dbReference>
<dbReference type="InterPro" id="IPR014730">
    <property type="entry name" value="ETF_a/b_N"/>
</dbReference>
<dbReference type="SMART" id="SM00893">
    <property type="entry name" value="ETF"/>
    <property type="match status" value="1"/>
</dbReference>
<reference evidence="3" key="2">
    <citation type="journal article" date="2014" name="ISME J.">
        <title>Microbial stratification in low pH oxic and suboxic macroscopic growths along an acid mine drainage.</title>
        <authorList>
            <person name="Mendez-Garcia C."/>
            <person name="Mesa V."/>
            <person name="Sprenger R.R."/>
            <person name="Richter M."/>
            <person name="Diez M.S."/>
            <person name="Solano J."/>
            <person name="Bargiela R."/>
            <person name="Golyshina O.V."/>
            <person name="Manteca A."/>
            <person name="Ramos J.L."/>
            <person name="Gallego J.R."/>
            <person name="Llorente I."/>
            <person name="Martins Dos Santos V.A."/>
            <person name="Jensen O.N."/>
            <person name="Pelaez A.I."/>
            <person name="Sanchez J."/>
            <person name="Ferrer M."/>
        </authorList>
    </citation>
    <scope>NUCLEOTIDE SEQUENCE</scope>
</reference>
<dbReference type="PIRSF" id="PIRSF000090">
    <property type="entry name" value="Beta-ETF"/>
    <property type="match status" value="1"/>
</dbReference>
<name>T1B553_9ZZZZ</name>
<evidence type="ECO:0000313" key="3">
    <source>
        <dbReference type="EMBL" id="EQD48004.1"/>
    </source>
</evidence>